<organism evidence="1 2">
    <name type="scientific">Romanomermis culicivorax</name>
    <name type="common">Nematode worm</name>
    <dbReference type="NCBI Taxonomy" id="13658"/>
    <lineage>
        <taxon>Eukaryota</taxon>
        <taxon>Metazoa</taxon>
        <taxon>Ecdysozoa</taxon>
        <taxon>Nematoda</taxon>
        <taxon>Enoplea</taxon>
        <taxon>Dorylaimia</taxon>
        <taxon>Mermithida</taxon>
        <taxon>Mermithoidea</taxon>
        <taxon>Mermithidae</taxon>
        <taxon>Romanomermis</taxon>
    </lineage>
</organism>
<accession>A0A915JDA4</accession>
<sequence length="84" mass="9652">MAKGSTNGLFKVFVKISFLETFAQSSQISSTIVSCMRETHIQSFHQNTVINRTVYFWKGQLLTMVQSKMWSSMKVNPLYDVPKL</sequence>
<dbReference type="AlphaFoldDB" id="A0A915JDA4"/>
<dbReference type="PROSITE" id="PS51257">
    <property type="entry name" value="PROKAR_LIPOPROTEIN"/>
    <property type="match status" value="1"/>
</dbReference>
<name>A0A915JDA4_ROMCU</name>
<reference evidence="2" key="1">
    <citation type="submission" date="2022-11" db="UniProtKB">
        <authorList>
            <consortium name="WormBaseParasite"/>
        </authorList>
    </citation>
    <scope>IDENTIFICATION</scope>
</reference>
<evidence type="ECO:0000313" key="1">
    <source>
        <dbReference type="Proteomes" id="UP000887565"/>
    </source>
</evidence>
<evidence type="ECO:0000313" key="2">
    <source>
        <dbReference type="WBParaSite" id="nRc.2.0.1.t23596-RA"/>
    </source>
</evidence>
<dbReference type="Proteomes" id="UP000887565">
    <property type="component" value="Unplaced"/>
</dbReference>
<protein>
    <submittedName>
        <fullName evidence="2">Uncharacterized protein</fullName>
    </submittedName>
</protein>
<keyword evidence="1" id="KW-1185">Reference proteome</keyword>
<proteinExistence type="predicted"/>
<dbReference type="WBParaSite" id="nRc.2.0.1.t23596-RA">
    <property type="protein sequence ID" value="nRc.2.0.1.t23596-RA"/>
    <property type="gene ID" value="nRc.2.0.1.g23596"/>
</dbReference>